<dbReference type="Proteomes" id="UP001210925">
    <property type="component" value="Unassembled WGS sequence"/>
</dbReference>
<protein>
    <submittedName>
        <fullName evidence="10">Serine/threonine-protein kinase KIN2</fullName>
    </submittedName>
</protein>
<dbReference type="GO" id="GO:0035556">
    <property type="term" value="P:intracellular signal transduction"/>
    <property type="evidence" value="ECO:0007669"/>
    <property type="project" value="TreeGrafter"/>
</dbReference>
<dbReference type="InterPro" id="IPR011009">
    <property type="entry name" value="Kinase-like_dom_sf"/>
</dbReference>
<organism evidence="10 11">
    <name type="scientific">Boothiomyces macroporosus</name>
    <dbReference type="NCBI Taxonomy" id="261099"/>
    <lineage>
        <taxon>Eukaryota</taxon>
        <taxon>Fungi</taxon>
        <taxon>Fungi incertae sedis</taxon>
        <taxon>Chytridiomycota</taxon>
        <taxon>Chytridiomycota incertae sedis</taxon>
        <taxon>Chytridiomycetes</taxon>
        <taxon>Rhizophydiales</taxon>
        <taxon>Terramycetaceae</taxon>
        <taxon>Boothiomyces</taxon>
    </lineage>
</organism>
<evidence type="ECO:0000256" key="5">
    <source>
        <dbReference type="ARBA" id="ARBA00022777"/>
    </source>
</evidence>
<evidence type="ECO:0000256" key="3">
    <source>
        <dbReference type="ARBA" id="ARBA00022679"/>
    </source>
</evidence>
<dbReference type="SUPFAM" id="SSF56112">
    <property type="entry name" value="Protein kinase-like (PK-like)"/>
    <property type="match status" value="1"/>
</dbReference>
<dbReference type="InterPro" id="IPR000719">
    <property type="entry name" value="Prot_kinase_dom"/>
</dbReference>
<comment type="caution">
    <text evidence="10">The sequence shown here is derived from an EMBL/GenBank/DDBJ whole genome shotgun (WGS) entry which is preliminary data.</text>
</comment>
<evidence type="ECO:0000256" key="7">
    <source>
        <dbReference type="PROSITE-ProRule" id="PRU10141"/>
    </source>
</evidence>
<evidence type="ECO:0000256" key="6">
    <source>
        <dbReference type="ARBA" id="ARBA00022840"/>
    </source>
</evidence>
<dbReference type="InterPro" id="IPR017441">
    <property type="entry name" value="Protein_kinase_ATP_BS"/>
</dbReference>
<comment type="similarity">
    <text evidence="1">Belongs to the protein kinase superfamily. CAMK Ser/Thr protein kinase family. NIM1 subfamily.</text>
</comment>
<evidence type="ECO:0000313" key="11">
    <source>
        <dbReference type="Proteomes" id="UP001210925"/>
    </source>
</evidence>
<dbReference type="FunFam" id="1.10.510.10:FF:000571">
    <property type="entry name" value="Maternal embryonic leucine zipper kinase"/>
    <property type="match status" value="1"/>
</dbReference>
<dbReference type="EMBL" id="JADGKB010000012">
    <property type="protein sequence ID" value="KAJ3260295.1"/>
    <property type="molecule type" value="Genomic_DNA"/>
</dbReference>
<evidence type="ECO:0000256" key="8">
    <source>
        <dbReference type="SAM" id="MobiDB-lite"/>
    </source>
</evidence>
<feature type="region of interest" description="Disordered" evidence="8">
    <location>
        <begin position="581"/>
        <end position="632"/>
    </location>
</feature>
<feature type="compositionally biased region" description="Low complexity" evidence="8">
    <location>
        <begin position="581"/>
        <end position="594"/>
    </location>
</feature>
<keyword evidence="2" id="KW-0723">Serine/threonine-protein kinase</keyword>
<name>A0AAD5UK76_9FUNG</name>
<dbReference type="PANTHER" id="PTHR24346:SF82">
    <property type="entry name" value="KP78A-RELATED"/>
    <property type="match status" value="1"/>
</dbReference>
<dbReference type="Gene3D" id="1.10.510.10">
    <property type="entry name" value="Transferase(Phosphotransferase) domain 1"/>
    <property type="match status" value="1"/>
</dbReference>
<evidence type="ECO:0000313" key="10">
    <source>
        <dbReference type="EMBL" id="KAJ3260295.1"/>
    </source>
</evidence>
<dbReference type="Pfam" id="PF00069">
    <property type="entry name" value="Pkinase"/>
    <property type="match status" value="1"/>
</dbReference>
<keyword evidence="5 10" id="KW-0418">Kinase</keyword>
<dbReference type="GO" id="GO:0004674">
    <property type="term" value="F:protein serine/threonine kinase activity"/>
    <property type="evidence" value="ECO:0007669"/>
    <property type="project" value="UniProtKB-KW"/>
</dbReference>
<dbReference type="CDD" id="cd14003">
    <property type="entry name" value="STKc_AMPK-like"/>
    <property type="match status" value="1"/>
</dbReference>
<accession>A0AAD5UK76</accession>
<keyword evidence="11" id="KW-1185">Reference proteome</keyword>
<feature type="region of interest" description="Disordered" evidence="8">
    <location>
        <begin position="56"/>
        <end position="97"/>
    </location>
</feature>
<sequence length="632" mass="70797">MELPTESENPGPLTTKIIQNLNTGANLNAIFNDPVWNTEKDCADPEKLVEDIDLQIARSKPLPPSPQIEKTSAVAEPKPKTPPPLPTRPSRMGQLARSPIRAVSITSQAQEIPFPAVNTKQDSSSTVVEGTNTVKSQENDTSQTTSESSSQAVETNVDDTRQAHNRKFIGKWQLGKTIGEGSSGKVKLAKHMDTKETCVVKAVRRPKITNLDSNHTETDPVLMAKVYKRELYMIREACLGIMLQHPNIVRLHSAVLGENHFYCFFEHVEGEDLVDFISREGKMKETLARSIFRCVVSAVEYAHRNNVVHRDIKLENIRYNSKTGMVKLLDFGFATFSTDSDFLKTNCGSPCYAAPEIYDNKPYIGTLIDVWSLGVCLYGMVTGSLPFDGPDFKTLAARVRSGKVDFPKELSIDVCNLITGMLTTNPRRRFNLATVLAHTWVNIGYSTIPTDYLEHNRDREPLISLDWVKTLNSAGVCQAGCILMVELESRIPTRKLTQEITVTDANVDGSTDDDSTEEQTAEGEAEKFMSKMTIKDKKRSNIWWRRLWNTIENASRANLGKIFKRGNHLNAAELPYESLTAESSTSTTSTVTSSKKNHFRSITEALGFRPNSSSESGRKRPLWKEFRPRYRQ</sequence>
<feature type="region of interest" description="Disordered" evidence="8">
    <location>
        <begin position="114"/>
        <end position="162"/>
    </location>
</feature>
<feature type="region of interest" description="Disordered" evidence="8">
    <location>
        <begin position="505"/>
        <end position="524"/>
    </location>
</feature>
<dbReference type="GO" id="GO:0005524">
    <property type="term" value="F:ATP binding"/>
    <property type="evidence" value="ECO:0007669"/>
    <property type="project" value="UniProtKB-UniRule"/>
</dbReference>
<keyword evidence="6 7" id="KW-0067">ATP-binding</keyword>
<gene>
    <name evidence="10" type="primary">KIN1_1</name>
    <name evidence="10" type="ORF">HK103_000930</name>
</gene>
<feature type="compositionally biased region" description="Low complexity" evidence="8">
    <location>
        <begin position="139"/>
        <end position="155"/>
    </location>
</feature>
<evidence type="ECO:0000259" key="9">
    <source>
        <dbReference type="PROSITE" id="PS50011"/>
    </source>
</evidence>
<proteinExistence type="inferred from homology"/>
<evidence type="ECO:0000256" key="1">
    <source>
        <dbReference type="ARBA" id="ARBA00010791"/>
    </source>
</evidence>
<dbReference type="PROSITE" id="PS50011">
    <property type="entry name" value="PROTEIN_KINASE_DOM"/>
    <property type="match status" value="1"/>
</dbReference>
<dbReference type="AlphaFoldDB" id="A0AAD5UK76"/>
<keyword evidence="4 7" id="KW-0547">Nucleotide-binding</keyword>
<keyword evidence="3" id="KW-0808">Transferase</keyword>
<dbReference type="GO" id="GO:0000226">
    <property type="term" value="P:microtubule cytoskeleton organization"/>
    <property type="evidence" value="ECO:0007669"/>
    <property type="project" value="TreeGrafter"/>
</dbReference>
<dbReference type="GO" id="GO:0005737">
    <property type="term" value="C:cytoplasm"/>
    <property type="evidence" value="ECO:0007669"/>
    <property type="project" value="TreeGrafter"/>
</dbReference>
<feature type="compositionally biased region" description="Polar residues" evidence="8">
    <location>
        <begin position="118"/>
        <end position="135"/>
    </location>
</feature>
<feature type="compositionally biased region" description="Acidic residues" evidence="8">
    <location>
        <begin position="510"/>
        <end position="523"/>
    </location>
</feature>
<feature type="compositionally biased region" description="Basic and acidic residues" evidence="8">
    <location>
        <begin position="616"/>
        <end position="632"/>
    </location>
</feature>
<reference evidence="10" key="1">
    <citation type="submission" date="2020-05" db="EMBL/GenBank/DDBJ databases">
        <title>Phylogenomic resolution of chytrid fungi.</title>
        <authorList>
            <person name="Stajich J.E."/>
            <person name="Amses K."/>
            <person name="Simmons R."/>
            <person name="Seto K."/>
            <person name="Myers J."/>
            <person name="Bonds A."/>
            <person name="Quandt C.A."/>
            <person name="Barry K."/>
            <person name="Liu P."/>
            <person name="Grigoriev I."/>
            <person name="Longcore J.E."/>
            <person name="James T.Y."/>
        </authorList>
    </citation>
    <scope>NUCLEOTIDE SEQUENCE</scope>
    <source>
        <strain evidence="10">PLAUS21</strain>
    </source>
</reference>
<dbReference type="PROSITE" id="PS00107">
    <property type="entry name" value="PROTEIN_KINASE_ATP"/>
    <property type="match status" value="1"/>
</dbReference>
<feature type="domain" description="Protein kinase" evidence="9">
    <location>
        <begin position="172"/>
        <end position="441"/>
    </location>
</feature>
<evidence type="ECO:0000256" key="2">
    <source>
        <dbReference type="ARBA" id="ARBA00022527"/>
    </source>
</evidence>
<dbReference type="PANTHER" id="PTHR24346">
    <property type="entry name" value="MAP/MICROTUBULE AFFINITY-REGULATING KINASE"/>
    <property type="match status" value="1"/>
</dbReference>
<evidence type="ECO:0000256" key="4">
    <source>
        <dbReference type="ARBA" id="ARBA00022741"/>
    </source>
</evidence>
<dbReference type="SMART" id="SM00220">
    <property type="entry name" value="S_TKc"/>
    <property type="match status" value="1"/>
</dbReference>
<feature type="binding site" evidence="7">
    <location>
        <position position="201"/>
    </location>
    <ligand>
        <name>ATP</name>
        <dbReference type="ChEBI" id="CHEBI:30616"/>
    </ligand>
</feature>